<evidence type="ECO:0000256" key="4">
    <source>
        <dbReference type="ARBA" id="ARBA00022723"/>
    </source>
</evidence>
<comment type="similarity">
    <text evidence="1">In the C-terminal section; belongs to the transposase 35 family.</text>
</comment>
<accession>A0AAV3XI21</accession>
<gene>
    <name evidence="12" type="ORF">MiSe_60150</name>
</gene>
<comment type="similarity">
    <text evidence="2">In the N-terminal section; belongs to the transposase 2 family.</text>
</comment>
<evidence type="ECO:0000259" key="9">
    <source>
        <dbReference type="Pfam" id="PF01385"/>
    </source>
</evidence>
<feature type="domain" description="Cas12f1-like TNB" evidence="10">
    <location>
        <begin position="291"/>
        <end position="358"/>
    </location>
</feature>
<keyword evidence="3" id="KW-0815">Transposition</keyword>
<keyword evidence="13" id="KW-1185">Reference proteome</keyword>
<feature type="domain" description="Transposase putative helix-turn-helix" evidence="11">
    <location>
        <begin position="1"/>
        <end position="35"/>
    </location>
</feature>
<evidence type="ECO:0000256" key="5">
    <source>
        <dbReference type="ARBA" id="ARBA00022833"/>
    </source>
</evidence>
<evidence type="ECO:0000256" key="8">
    <source>
        <dbReference type="SAM" id="MobiDB-lite"/>
    </source>
</evidence>
<organism evidence="12 13">
    <name type="scientific">Microseira wollei NIES-4236</name>
    <dbReference type="NCBI Taxonomy" id="2530354"/>
    <lineage>
        <taxon>Bacteria</taxon>
        <taxon>Bacillati</taxon>
        <taxon>Cyanobacteriota</taxon>
        <taxon>Cyanophyceae</taxon>
        <taxon>Oscillatoriophycideae</taxon>
        <taxon>Aerosakkonematales</taxon>
        <taxon>Aerosakkonemataceae</taxon>
        <taxon>Microseira</taxon>
    </lineage>
</organism>
<evidence type="ECO:0000256" key="7">
    <source>
        <dbReference type="ARBA" id="ARBA00023172"/>
    </source>
</evidence>
<evidence type="ECO:0000256" key="1">
    <source>
        <dbReference type="ARBA" id="ARBA00008761"/>
    </source>
</evidence>
<evidence type="ECO:0000256" key="2">
    <source>
        <dbReference type="ARBA" id="ARBA00011044"/>
    </source>
</evidence>
<evidence type="ECO:0000259" key="11">
    <source>
        <dbReference type="Pfam" id="PF12323"/>
    </source>
</evidence>
<name>A0AAV3XI21_9CYAN</name>
<dbReference type="Pfam" id="PF12323">
    <property type="entry name" value="HTH_OrfB_IS605"/>
    <property type="match status" value="1"/>
</dbReference>
<evidence type="ECO:0000259" key="10">
    <source>
        <dbReference type="Pfam" id="PF07282"/>
    </source>
</evidence>
<reference evidence="12" key="1">
    <citation type="submission" date="2019-10" db="EMBL/GenBank/DDBJ databases">
        <title>Draft genome sequece of Microseira wollei NIES-4236.</title>
        <authorList>
            <person name="Yamaguchi H."/>
            <person name="Suzuki S."/>
            <person name="Kawachi M."/>
        </authorList>
    </citation>
    <scope>NUCLEOTIDE SEQUENCE</scope>
    <source>
        <strain evidence="12">NIES-4236</strain>
    </source>
</reference>
<evidence type="ECO:0000256" key="3">
    <source>
        <dbReference type="ARBA" id="ARBA00022578"/>
    </source>
</evidence>
<sequence length="395" mass="44839">MLLGFKTQIQLTNSIAQLLAKHAGVARHAWNWGLGLTLAILNHNQTYPEDKIKFPSAIDLHKWLVALVKSKHPWYYEVSKTAPQYALMHLREAWKKCFQKKSGAPKFKKKGRHDSFTLEGTIKIISPFKIQVPVIGVLKTYEKLPIGITPKTVTISRLADRWFISFKLEVEPTCTPKAIDIVGVDLGILNTATLSTGEVFVGAKKTRHLLKKLAHQQWSHRQKQLGEKNWRKAGTLIARLHSQIANIRRDYLHKLTTYLAKNHGVVVIEDLNVSGMLANRKLAQAIADGSFYEFKRQLEYKCQLYGSSLIIVSRWFPSSKTCHCCGEVKQSLSLSERIFHCEKCDWKGDRDFNAAFNLERIGRAAPEFTPVDKKEPTPLVEAGSHTETSLIGRFE</sequence>
<dbReference type="NCBIfam" id="TIGR01766">
    <property type="entry name" value="IS200/IS605 family accessory protein TnpB-like domain"/>
    <property type="match status" value="1"/>
</dbReference>
<proteinExistence type="inferred from homology"/>
<dbReference type="AlphaFoldDB" id="A0AAV3XI21"/>
<feature type="region of interest" description="Disordered" evidence="8">
    <location>
        <begin position="372"/>
        <end position="395"/>
    </location>
</feature>
<evidence type="ECO:0000313" key="13">
    <source>
        <dbReference type="Proteomes" id="UP001050975"/>
    </source>
</evidence>
<dbReference type="RefSeq" id="WP_226587419.1">
    <property type="nucleotide sequence ID" value="NZ_BLAY01000113.1"/>
</dbReference>
<dbReference type="InterPro" id="IPR021027">
    <property type="entry name" value="Transposase_put_HTH"/>
</dbReference>
<keyword evidence="5" id="KW-0862">Zinc</keyword>
<dbReference type="PANTHER" id="PTHR30405">
    <property type="entry name" value="TRANSPOSASE"/>
    <property type="match status" value="1"/>
</dbReference>
<dbReference type="Proteomes" id="UP001050975">
    <property type="component" value="Unassembled WGS sequence"/>
</dbReference>
<keyword evidence="4" id="KW-0479">Metal-binding</keyword>
<dbReference type="GO" id="GO:0046872">
    <property type="term" value="F:metal ion binding"/>
    <property type="evidence" value="ECO:0007669"/>
    <property type="project" value="UniProtKB-KW"/>
</dbReference>
<dbReference type="EMBL" id="BLAY01000113">
    <property type="protein sequence ID" value="GET41203.1"/>
    <property type="molecule type" value="Genomic_DNA"/>
</dbReference>
<dbReference type="InterPro" id="IPR051399">
    <property type="entry name" value="RNA-guided_DNA_endo/Transpos"/>
</dbReference>
<dbReference type="Pfam" id="PF07282">
    <property type="entry name" value="Cas12f1-like_TNB"/>
    <property type="match status" value="1"/>
</dbReference>
<dbReference type="InterPro" id="IPR010095">
    <property type="entry name" value="Cas12f1-like_TNB"/>
</dbReference>
<dbReference type="GO" id="GO:0003677">
    <property type="term" value="F:DNA binding"/>
    <property type="evidence" value="ECO:0007669"/>
    <property type="project" value="UniProtKB-KW"/>
</dbReference>
<evidence type="ECO:0000313" key="12">
    <source>
        <dbReference type="EMBL" id="GET41203.1"/>
    </source>
</evidence>
<comment type="caution">
    <text evidence="12">The sequence shown here is derived from an EMBL/GenBank/DDBJ whole genome shotgun (WGS) entry which is preliminary data.</text>
</comment>
<dbReference type="PANTHER" id="PTHR30405:SF11">
    <property type="entry name" value="RNA-GUIDED DNA ENDONUCLEASE RV2885C-RELATED"/>
    <property type="match status" value="1"/>
</dbReference>
<keyword evidence="7" id="KW-0233">DNA recombination</keyword>
<dbReference type="GO" id="GO:0006310">
    <property type="term" value="P:DNA recombination"/>
    <property type="evidence" value="ECO:0007669"/>
    <property type="project" value="UniProtKB-KW"/>
</dbReference>
<dbReference type="GO" id="GO:0032196">
    <property type="term" value="P:transposition"/>
    <property type="evidence" value="ECO:0007669"/>
    <property type="project" value="UniProtKB-KW"/>
</dbReference>
<dbReference type="Pfam" id="PF01385">
    <property type="entry name" value="OrfB_IS605"/>
    <property type="match status" value="1"/>
</dbReference>
<dbReference type="InterPro" id="IPR001959">
    <property type="entry name" value="Transposase"/>
</dbReference>
<dbReference type="NCBIfam" id="NF040570">
    <property type="entry name" value="guided_TnpB"/>
    <property type="match status" value="1"/>
</dbReference>
<protein>
    <submittedName>
        <fullName evidence="12">Transposase, IS605 OrfB family protein</fullName>
    </submittedName>
</protein>
<keyword evidence="6" id="KW-0238">DNA-binding</keyword>
<evidence type="ECO:0000256" key="6">
    <source>
        <dbReference type="ARBA" id="ARBA00023125"/>
    </source>
</evidence>
<feature type="domain" description="Probable transposase IS891/IS1136/IS1341" evidence="9">
    <location>
        <begin position="166"/>
        <end position="279"/>
    </location>
</feature>